<proteinExistence type="predicted"/>
<dbReference type="AlphaFoldDB" id="C4FHK6"/>
<keyword evidence="1" id="KW-1133">Transmembrane helix</keyword>
<protein>
    <submittedName>
        <fullName evidence="2">Uncharacterized protein</fullName>
    </submittedName>
</protein>
<accession>C4FHK6</accession>
<dbReference type="EMBL" id="ABZS01000002">
    <property type="protein sequence ID" value="EEP61440.1"/>
    <property type="molecule type" value="Genomic_DNA"/>
</dbReference>
<feature type="transmembrane region" description="Helical" evidence="1">
    <location>
        <begin position="12"/>
        <end position="32"/>
    </location>
</feature>
<reference evidence="2 3" key="1">
    <citation type="submission" date="2009-04" db="EMBL/GenBank/DDBJ databases">
        <authorList>
            <person name="Reysenbach A.-L."/>
            <person name="Heidelberg J.F."/>
            <person name="Nelson W.C."/>
        </authorList>
    </citation>
    <scope>NUCLEOTIDE SEQUENCE [LARGE SCALE GENOMIC DNA]</scope>
    <source>
        <strain evidence="2 3">SS-5</strain>
    </source>
</reference>
<organism evidence="2 3">
    <name type="scientific">Sulfurihydrogenibium yellowstonense SS-5</name>
    <dbReference type="NCBI Taxonomy" id="432331"/>
    <lineage>
        <taxon>Bacteria</taxon>
        <taxon>Pseudomonadati</taxon>
        <taxon>Aquificota</taxon>
        <taxon>Aquificia</taxon>
        <taxon>Aquificales</taxon>
        <taxon>Hydrogenothermaceae</taxon>
        <taxon>Sulfurihydrogenibium</taxon>
    </lineage>
</organism>
<evidence type="ECO:0000313" key="3">
    <source>
        <dbReference type="Proteomes" id="UP000005540"/>
    </source>
</evidence>
<feature type="transmembrane region" description="Helical" evidence="1">
    <location>
        <begin position="90"/>
        <end position="106"/>
    </location>
</feature>
<evidence type="ECO:0000256" key="1">
    <source>
        <dbReference type="SAM" id="Phobius"/>
    </source>
</evidence>
<keyword evidence="3" id="KW-1185">Reference proteome</keyword>
<keyword evidence="1" id="KW-0812">Transmembrane</keyword>
<evidence type="ECO:0000313" key="2">
    <source>
        <dbReference type="EMBL" id="EEP61440.1"/>
    </source>
</evidence>
<feature type="transmembrane region" description="Helical" evidence="1">
    <location>
        <begin position="38"/>
        <end position="56"/>
    </location>
</feature>
<gene>
    <name evidence="2" type="ORF">SULYE_0034</name>
</gene>
<feature type="transmembrane region" description="Helical" evidence="1">
    <location>
        <begin position="68"/>
        <end position="84"/>
    </location>
</feature>
<sequence>MNQLLEKRKLYFAFLFSSFIFFALLIILKIPLNPFDTGHPVYILSIFSVLPAYLFFSRKKISFKNQLILGYIPLIAGFFISIIFNNSIYFLISFPIFLLNYIIIVPRR</sequence>
<comment type="caution">
    <text evidence="2">The sequence shown here is derived from an EMBL/GenBank/DDBJ whole genome shotgun (WGS) entry which is preliminary data.</text>
</comment>
<name>C4FHK6_9AQUI</name>
<keyword evidence="1" id="KW-0472">Membrane</keyword>
<dbReference type="Proteomes" id="UP000005540">
    <property type="component" value="Unassembled WGS sequence"/>
</dbReference>